<name>A0A381WF71_9ZZZZ</name>
<gene>
    <name evidence="2" type="ORF">METZ01_LOCUS104033</name>
</gene>
<sequence length="26" mass="2634">VSGSTGRDAASRRDDPASGDDLAPFL</sequence>
<organism evidence="2">
    <name type="scientific">marine metagenome</name>
    <dbReference type="NCBI Taxonomy" id="408172"/>
    <lineage>
        <taxon>unclassified sequences</taxon>
        <taxon>metagenomes</taxon>
        <taxon>ecological metagenomes</taxon>
    </lineage>
</organism>
<dbReference type="AlphaFoldDB" id="A0A381WF71"/>
<evidence type="ECO:0000256" key="1">
    <source>
        <dbReference type="SAM" id="MobiDB-lite"/>
    </source>
</evidence>
<protein>
    <submittedName>
        <fullName evidence="2">Uncharacterized protein</fullName>
    </submittedName>
</protein>
<feature type="region of interest" description="Disordered" evidence="1">
    <location>
        <begin position="1"/>
        <end position="26"/>
    </location>
</feature>
<feature type="non-terminal residue" evidence="2">
    <location>
        <position position="26"/>
    </location>
</feature>
<evidence type="ECO:0000313" key="2">
    <source>
        <dbReference type="EMBL" id="SVA51179.1"/>
    </source>
</evidence>
<feature type="non-terminal residue" evidence="2">
    <location>
        <position position="1"/>
    </location>
</feature>
<dbReference type="EMBL" id="UINC01011623">
    <property type="protein sequence ID" value="SVA51179.1"/>
    <property type="molecule type" value="Genomic_DNA"/>
</dbReference>
<accession>A0A381WF71</accession>
<proteinExistence type="predicted"/>
<reference evidence="2" key="1">
    <citation type="submission" date="2018-05" db="EMBL/GenBank/DDBJ databases">
        <authorList>
            <person name="Lanie J.A."/>
            <person name="Ng W.-L."/>
            <person name="Kazmierczak K.M."/>
            <person name="Andrzejewski T.M."/>
            <person name="Davidsen T.M."/>
            <person name="Wayne K.J."/>
            <person name="Tettelin H."/>
            <person name="Glass J.I."/>
            <person name="Rusch D."/>
            <person name="Podicherti R."/>
            <person name="Tsui H.-C.T."/>
            <person name="Winkler M.E."/>
        </authorList>
    </citation>
    <scope>NUCLEOTIDE SEQUENCE</scope>
</reference>